<comment type="similarity">
    <text evidence="1">Belongs to the low molecular weight phosphotyrosine protein phosphatase family.</text>
</comment>
<dbReference type="Pfam" id="PF01451">
    <property type="entry name" value="LMWPc"/>
    <property type="match status" value="1"/>
</dbReference>
<organism evidence="4">
    <name type="scientific">marine sediment metagenome</name>
    <dbReference type="NCBI Taxonomy" id="412755"/>
    <lineage>
        <taxon>unclassified sequences</taxon>
        <taxon>metagenomes</taxon>
        <taxon>ecological metagenomes</taxon>
    </lineage>
</organism>
<dbReference type="InterPro" id="IPR052995">
    <property type="entry name" value="LMW-PTP"/>
</dbReference>
<reference evidence="4" key="1">
    <citation type="journal article" date="2014" name="Front. Microbiol.">
        <title>High frequency of phylogenetically diverse reductive dehalogenase-homologous genes in deep subseafloor sedimentary metagenomes.</title>
        <authorList>
            <person name="Kawai M."/>
            <person name="Futagami T."/>
            <person name="Toyoda A."/>
            <person name="Takaki Y."/>
            <person name="Nishi S."/>
            <person name="Hori S."/>
            <person name="Arai W."/>
            <person name="Tsubouchi T."/>
            <person name="Morono Y."/>
            <person name="Uchiyama I."/>
            <person name="Ito T."/>
            <person name="Fujiyama A."/>
            <person name="Inagaki F."/>
            <person name="Takami H."/>
        </authorList>
    </citation>
    <scope>NUCLEOTIDE SEQUENCE</scope>
    <source>
        <strain evidence="4">Expedition CK06-06</strain>
    </source>
</reference>
<evidence type="ECO:0000259" key="3">
    <source>
        <dbReference type="SMART" id="SM00226"/>
    </source>
</evidence>
<name>X0U4Q0_9ZZZZ</name>
<accession>X0U4Q0</accession>
<dbReference type="EMBL" id="BARS01013292">
    <property type="protein sequence ID" value="GAF95367.1"/>
    <property type="molecule type" value="Genomic_DNA"/>
</dbReference>
<dbReference type="PANTHER" id="PTHR47439">
    <property type="entry name" value="LOW MOLECULAR WEIGHT PHOSPHOTYROSINE PROTEIN PHOSPHATASE-RELATED"/>
    <property type="match status" value="1"/>
</dbReference>
<feature type="non-terminal residue" evidence="4">
    <location>
        <position position="1"/>
    </location>
</feature>
<dbReference type="AlphaFoldDB" id="X0U4Q0"/>
<proteinExistence type="inferred from homology"/>
<evidence type="ECO:0000256" key="2">
    <source>
        <dbReference type="ARBA" id="ARBA00022801"/>
    </source>
</evidence>
<dbReference type="SUPFAM" id="SSF52788">
    <property type="entry name" value="Phosphotyrosine protein phosphatases I"/>
    <property type="match status" value="1"/>
</dbReference>
<dbReference type="Gene3D" id="3.40.50.2300">
    <property type="match status" value="1"/>
</dbReference>
<dbReference type="GO" id="GO:0004725">
    <property type="term" value="F:protein tyrosine phosphatase activity"/>
    <property type="evidence" value="ECO:0007669"/>
    <property type="project" value="InterPro"/>
</dbReference>
<feature type="domain" description="Phosphotyrosine protein phosphatase I" evidence="3">
    <location>
        <begin position="1"/>
        <end position="102"/>
    </location>
</feature>
<dbReference type="PRINTS" id="PR00719">
    <property type="entry name" value="LMWPTPASE"/>
</dbReference>
<protein>
    <recommendedName>
        <fullName evidence="3">Phosphotyrosine protein phosphatase I domain-containing protein</fullName>
    </recommendedName>
</protein>
<dbReference type="PANTHER" id="PTHR47439:SF1">
    <property type="entry name" value="ACID PHOSPHATASE"/>
    <property type="match status" value="1"/>
</dbReference>
<evidence type="ECO:0000256" key="1">
    <source>
        <dbReference type="ARBA" id="ARBA00011063"/>
    </source>
</evidence>
<keyword evidence="2" id="KW-0378">Hydrolase</keyword>
<comment type="caution">
    <text evidence="4">The sequence shown here is derived from an EMBL/GenBank/DDBJ whole genome shotgun (WGS) entry which is preliminary data.</text>
</comment>
<gene>
    <name evidence="4" type="ORF">S01H1_23176</name>
</gene>
<dbReference type="SMART" id="SM00226">
    <property type="entry name" value="LMWPc"/>
    <property type="match status" value="1"/>
</dbReference>
<evidence type="ECO:0000313" key="4">
    <source>
        <dbReference type="EMBL" id="GAF95367.1"/>
    </source>
</evidence>
<dbReference type="InterPro" id="IPR017867">
    <property type="entry name" value="Tyr_phospatase_low_mol_wt"/>
</dbReference>
<dbReference type="InterPro" id="IPR023485">
    <property type="entry name" value="Ptyr_pPase"/>
</dbReference>
<dbReference type="InterPro" id="IPR036196">
    <property type="entry name" value="Ptyr_pPase_sf"/>
</dbReference>
<sequence length="109" mass="11942">ADARSAATARERGVDLTSVARQFAAGDFERFDYVLAMDRENLDALAALAPGPEASTQLRLLRHFDAEGGDETDVPDPYYGGPRGFDRVFEICESGCIGLLEHIRSEHDL</sequence>